<accession>A0A9K3P3Z3</accession>
<evidence type="ECO:0000313" key="3">
    <source>
        <dbReference type="Proteomes" id="UP000215914"/>
    </source>
</evidence>
<comment type="caution">
    <text evidence="2">The sequence shown here is derived from an EMBL/GenBank/DDBJ whole genome shotgun (WGS) entry which is preliminary data.</text>
</comment>
<evidence type="ECO:0000313" key="2">
    <source>
        <dbReference type="EMBL" id="KAF5822545.1"/>
    </source>
</evidence>
<proteinExistence type="predicted"/>
<gene>
    <name evidence="2" type="ORF">HanXRQr2_Chr01g0027851</name>
</gene>
<sequence>MLTGKLKNGKPIEDGSLNASAPSPPPLAAASSSSSGNRSYATLVKEAAITITGPDAIKAPTTLPPTTCPCPPAKYMVKLVAPGGAGGGKKDPDNERISNRPGSVRTDPAAVGCLRVTLLTVPLPLTMHIPR</sequence>
<feature type="compositionally biased region" description="Basic and acidic residues" evidence="1">
    <location>
        <begin position="88"/>
        <end position="98"/>
    </location>
</feature>
<reference evidence="2" key="2">
    <citation type="submission" date="2020-06" db="EMBL/GenBank/DDBJ databases">
        <title>Helianthus annuus Genome sequencing and assembly Release 2.</title>
        <authorList>
            <person name="Gouzy J."/>
            <person name="Langlade N."/>
            <person name="Munos S."/>
        </authorList>
    </citation>
    <scope>NUCLEOTIDE SEQUENCE</scope>
    <source>
        <tissue evidence="2">Leaves</tissue>
    </source>
</reference>
<keyword evidence="3" id="KW-1185">Reference proteome</keyword>
<dbReference type="AlphaFoldDB" id="A0A9K3P3Z3"/>
<name>A0A9K3P3Z3_HELAN</name>
<dbReference type="Gramene" id="mRNA:HanXRQr2_Chr01g0027851">
    <property type="protein sequence ID" value="CDS:HanXRQr2_Chr01g0027851.1"/>
    <property type="gene ID" value="HanXRQr2_Chr01g0027851"/>
</dbReference>
<protein>
    <submittedName>
        <fullName evidence="2">Uncharacterized protein</fullName>
    </submittedName>
</protein>
<reference evidence="2" key="1">
    <citation type="journal article" date="2017" name="Nature">
        <title>The sunflower genome provides insights into oil metabolism, flowering and Asterid evolution.</title>
        <authorList>
            <person name="Badouin H."/>
            <person name="Gouzy J."/>
            <person name="Grassa C.J."/>
            <person name="Murat F."/>
            <person name="Staton S.E."/>
            <person name="Cottret L."/>
            <person name="Lelandais-Briere C."/>
            <person name="Owens G.L."/>
            <person name="Carrere S."/>
            <person name="Mayjonade B."/>
            <person name="Legrand L."/>
            <person name="Gill N."/>
            <person name="Kane N.C."/>
            <person name="Bowers J.E."/>
            <person name="Hubner S."/>
            <person name="Bellec A."/>
            <person name="Berard A."/>
            <person name="Berges H."/>
            <person name="Blanchet N."/>
            <person name="Boniface M.C."/>
            <person name="Brunel D."/>
            <person name="Catrice O."/>
            <person name="Chaidir N."/>
            <person name="Claudel C."/>
            <person name="Donnadieu C."/>
            <person name="Faraut T."/>
            <person name="Fievet G."/>
            <person name="Helmstetter N."/>
            <person name="King M."/>
            <person name="Knapp S.J."/>
            <person name="Lai Z."/>
            <person name="Le Paslier M.C."/>
            <person name="Lippi Y."/>
            <person name="Lorenzon L."/>
            <person name="Mandel J.R."/>
            <person name="Marage G."/>
            <person name="Marchand G."/>
            <person name="Marquand E."/>
            <person name="Bret-Mestries E."/>
            <person name="Morien E."/>
            <person name="Nambeesan S."/>
            <person name="Nguyen T."/>
            <person name="Pegot-Espagnet P."/>
            <person name="Pouilly N."/>
            <person name="Raftis F."/>
            <person name="Sallet E."/>
            <person name="Schiex T."/>
            <person name="Thomas J."/>
            <person name="Vandecasteele C."/>
            <person name="Vares D."/>
            <person name="Vear F."/>
            <person name="Vautrin S."/>
            <person name="Crespi M."/>
            <person name="Mangin B."/>
            <person name="Burke J.M."/>
            <person name="Salse J."/>
            <person name="Munos S."/>
            <person name="Vincourt P."/>
            <person name="Rieseberg L.H."/>
            <person name="Langlade N.B."/>
        </authorList>
    </citation>
    <scope>NUCLEOTIDE SEQUENCE</scope>
    <source>
        <tissue evidence="2">Leaves</tissue>
    </source>
</reference>
<feature type="region of interest" description="Disordered" evidence="1">
    <location>
        <begin position="81"/>
        <end position="106"/>
    </location>
</feature>
<organism evidence="2 3">
    <name type="scientific">Helianthus annuus</name>
    <name type="common">Common sunflower</name>
    <dbReference type="NCBI Taxonomy" id="4232"/>
    <lineage>
        <taxon>Eukaryota</taxon>
        <taxon>Viridiplantae</taxon>
        <taxon>Streptophyta</taxon>
        <taxon>Embryophyta</taxon>
        <taxon>Tracheophyta</taxon>
        <taxon>Spermatophyta</taxon>
        <taxon>Magnoliopsida</taxon>
        <taxon>eudicotyledons</taxon>
        <taxon>Gunneridae</taxon>
        <taxon>Pentapetalae</taxon>
        <taxon>asterids</taxon>
        <taxon>campanulids</taxon>
        <taxon>Asterales</taxon>
        <taxon>Asteraceae</taxon>
        <taxon>Asteroideae</taxon>
        <taxon>Heliantheae alliance</taxon>
        <taxon>Heliantheae</taxon>
        <taxon>Helianthus</taxon>
    </lineage>
</organism>
<feature type="region of interest" description="Disordered" evidence="1">
    <location>
        <begin position="1"/>
        <end position="36"/>
    </location>
</feature>
<evidence type="ECO:0000256" key="1">
    <source>
        <dbReference type="SAM" id="MobiDB-lite"/>
    </source>
</evidence>
<dbReference type="Proteomes" id="UP000215914">
    <property type="component" value="Unassembled WGS sequence"/>
</dbReference>
<dbReference type="EMBL" id="MNCJ02000316">
    <property type="protein sequence ID" value="KAF5822545.1"/>
    <property type="molecule type" value="Genomic_DNA"/>
</dbReference>